<feature type="domain" description="Cyclic nucleotide-binding" evidence="4">
    <location>
        <begin position="14"/>
        <end position="82"/>
    </location>
</feature>
<dbReference type="PROSITE" id="PS51063">
    <property type="entry name" value="HTH_CRP_2"/>
    <property type="match status" value="1"/>
</dbReference>
<dbReference type="InterPro" id="IPR036388">
    <property type="entry name" value="WH-like_DNA-bd_sf"/>
</dbReference>
<evidence type="ECO:0008006" key="8">
    <source>
        <dbReference type="Google" id="ProtNLM"/>
    </source>
</evidence>
<dbReference type="Gene3D" id="2.60.120.10">
    <property type="entry name" value="Jelly Rolls"/>
    <property type="match status" value="1"/>
</dbReference>
<evidence type="ECO:0000259" key="4">
    <source>
        <dbReference type="PROSITE" id="PS50042"/>
    </source>
</evidence>
<dbReference type="SUPFAM" id="SSF51206">
    <property type="entry name" value="cAMP-binding domain-like"/>
    <property type="match status" value="1"/>
</dbReference>
<dbReference type="InterPro" id="IPR000595">
    <property type="entry name" value="cNMP-bd_dom"/>
</dbReference>
<evidence type="ECO:0000256" key="2">
    <source>
        <dbReference type="ARBA" id="ARBA00023125"/>
    </source>
</evidence>
<dbReference type="Pfam" id="PF00027">
    <property type="entry name" value="cNMP_binding"/>
    <property type="match status" value="1"/>
</dbReference>
<dbReference type="InterPro" id="IPR036390">
    <property type="entry name" value="WH_DNA-bd_sf"/>
</dbReference>
<evidence type="ECO:0000259" key="5">
    <source>
        <dbReference type="PROSITE" id="PS51063"/>
    </source>
</evidence>
<dbReference type="EMBL" id="CP014544">
    <property type="protein sequence ID" value="AMO70138.1"/>
    <property type="molecule type" value="Genomic_DNA"/>
</dbReference>
<protein>
    <recommendedName>
        <fullName evidence="8">Crp/Fnr family transcriptional regulator</fullName>
    </recommendedName>
</protein>
<evidence type="ECO:0000256" key="1">
    <source>
        <dbReference type="ARBA" id="ARBA00023015"/>
    </source>
</evidence>
<dbReference type="InterPro" id="IPR014710">
    <property type="entry name" value="RmlC-like_jellyroll"/>
</dbReference>
<dbReference type="AlphaFoldDB" id="A0A127MAD9"/>
<organism evidence="6 7">
    <name type="scientific">Zhongshania aliphaticivorans</name>
    <dbReference type="NCBI Taxonomy" id="1470434"/>
    <lineage>
        <taxon>Bacteria</taxon>
        <taxon>Pseudomonadati</taxon>
        <taxon>Pseudomonadota</taxon>
        <taxon>Gammaproteobacteria</taxon>
        <taxon>Cellvibrionales</taxon>
        <taxon>Spongiibacteraceae</taxon>
        <taxon>Zhongshania</taxon>
    </lineage>
</organism>
<reference evidence="6 7" key="1">
    <citation type="submission" date="2015-12" db="EMBL/GenBank/DDBJ databases">
        <authorList>
            <person name="Shamseldin A."/>
            <person name="Moawad H."/>
            <person name="Abd El-Rahim W.M."/>
            <person name="Sadowsky M.J."/>
        </authorList>
    </citation>
    <scope>NUCLEOTIDE SEQUENCE [LARGE SCALE GENOMIC DNA]</scope>
    <source>
        <strain evidence="6 7">SM2</strain>
    </source>
</reference>
<keyword evidence="2" id="KW-0238">DNA-binding</keyword>
<proteinExistence type="predicted"/>
<gene>
    <name evidence="6" type="ORF">AZF00_18320</name>
</gene>
<sequence>MKSQALELIHCWTWFKFLPDEAKSSLAEVCRLMTIDKGTALYRHNDETSYIYGVVSGGFRIYVASPEGEEMTLEDVAAGAWFPHFLPQETPVYFGNCVSTKSSTVVSISAKDFLAFGEVWPQLYRGLYNEFVARGAVTIGRLELLTFHSLNVRLAVYLLRLLVIRGSAAPSSSYFIESSDNQGEIANRVGGARQRVNGILKEWERRGVICIEKHGLLIQKPEHLLGLARDSGFDVETYLGAWQGGWKSPFQIDSGFSASE</sequence>
<dbReference type="InterPro" id="IPR018490">
    <property type="entry name" value="cNMP-bd_dom_sf"/>
</dbReference>
<dbReference type="GO" id="GO:0006355">
    <property type="term" value="P:regulation of DNA-templated transcription"/>
    <property type="evidence" value="ECO:0007669"/>
    <property type="project" value="InterPro"/>
</dbReference>
<dbReference type="Gene3D" id="1.10.10.10">
    <property type="entry name" value="Winged helix-like DNA-binding domain superfamily/Winged helix DNA-binding domain"/>
    <property type="match status" value="1"/>
</dbReference>
<keyword evidence="3" id="KW-0804">Transcription</keyword>
<dbReference type="STRING" id="1470434.AZF00_18320"/>
<dbReference type="RefSeq" id="WP_008252976.1">
    <property type="nucleotide sequence ID" value="NZ_CP014544.1"/>
</dbReference>
<evidence type="ECO:0000256" key="3">
    <source>
        <dbReference type="ARBA" id="ARBA00023163"/>
    </source>
</evidence>
<dbReference type="SUPFAM" id="SSF46785">
    <property type="entry name" value="Winged helix' DNA-binding domain"/>
    <property type="match status" value="1"/>
</dbReference>
<name>A0A127MAD9_9GAMM</name>
<dbReference type="Proteomes" id="UP000074119">
    <property type="component" value="Chromosome"/>
</dbReference>
<keyword evidence="1" id="KW-0805">Transcription regulation</keyword>
<dbReference type="Pfam" id="PF13545">
    <property type="entry name" value="HTH_Crp_2"/>
    <property type="match status" value="1"/>
</dbReference>
<dbReference type="PROSITE" id="PS50042">
    <property type="entry name" value="CNMP_BINDING_3"/>
    <property type="match status" value="1"/>
</dbReference>
<evidence type="ECO:0000313" key="7">
    <source>
        <dbReference type="Proteomes" id="UP000074119"/>
    </source>
</evidence>
<dbReference type="CDD" id="cd00038">
    <property type="entry name" value="CAP_ED"/>
    <property type="match status" value="1"/>
</dbReference>
<dbReference type="GO" id="GO:0003677">
    <property type="term" value="F:DNA binding"/>
    <property type="evidence" value="ECO:0007669"/>
    <property type="project" value="UniProtKB-KW"/>
</dbReference>
<feature type="domain" description="HTH crp-type" evidence="5">
    <location>
        <begin position="148"/>
        <end position="222"/>
    </location>
</feature>
<dbReference type="KEGG" id="zal:AZF00_18320"/>
<dbReference type="InterPro" id="IPR012318">
    <property type="entry name" value="HTH_CRP"/>
</dbReference>
<accession>A0A127MAD9</accession>
<evidence type="ECO:0000313" key="6">
    <source>
        <dbReference type="EMBL" id="AMO70138.1"/>
    </source>
</evidence>